<keyword evidence="7" id="KW-0547">Nucleotide-binding</keyword>
<dbReference type="NCBIfam" id="TIGR00150">
    <property type="entry name" value="T6A_YjeE"/>
    <property type="match status" value="1"/>
</dbReference>
<evidence type="ECO:0000256" key="1">
    <source>
        <dbReference type="ARBA" id="ARBA00004496"/>
    </source>
</evidence>
<keyword evidence="5" id="KW-0819">tRNA processing</keyword>
<evidence type="ECO:0000256" key="2">
    <source>
        <dbReference type="ARBA" id="ARBA00007599"/>
    </source>
</evidence>
<comment type="similarity">
    <text evidence="2">Belongs to the TsaE family.</text>
</comment>
<dbReference type="InterPro" id="IPR003442">
    <property type="entry name" value="T6A_TsaE"/>
</dbReference>
<keyword evidence="8" id="KW-0067">ATP-binding</keyword>
<dbReference type="PANTHER" id="PTHR33540:SF2">
    <property type="entry name" value="TRNA THREONYLCARBAMOYLADENOSINE BIOSYNTHESIS PROTEIN TSAE"/>
    <property type="match status" value="1"/>
</dbReference>
<reference evidence="11" key="1">
    <citation type="submission" date="2020-08" db="EMBL/GenBank/DDBJ databases">
        <title>Genomic insights into the carbon and energy metabolism of the first obligate autotrophic acetogenic bacterium Aceticella autotrophica gen. nov., sp. nov.</title>
        <authorList>
            <person name="Toshchakov S.V."/>
            <person name="Elcheninov A.G."/>
            <person name="Kublanov I.V."/>
            <person name="Frolov E.N."/>
            <person name="Lebedinsky A.V."/>
        </authorList>
    </citation>
    <scope>NUCLEOTIDE SEQUENCE</scope>
    <source>
        <strain evidence="11">3443-3Ac</strain>
    </source>
</reference>
<evidence type="ECO:0000256" key="5">
    <source>
        <dbReference type="ARBA" id="ARBA00022694"/>
    </source>
</evidence>
<dbReference type="Proteomes" id="UP000671913">
    <property type="component" value="Chromosome"/>
</dbReference>
<evidence type="ECO:0000256" key="7">
    <source>
        <dbReference type="ARBA" id="ARBA00022741"/>
    </source>
</evidence>
<evidence type="ECO:0000256" key="6">
    <source>
        <dbReference type="ARBA" id="ARBA00022723"/>
    </source>
</evidence>
<comment type="subcellular location">
    <subcellularLocation>
        <location evidence="1">Cytoplasm</location>
    </subcellularLocation>
</comment>
<evidence type="ECO:0000256" key="10">
    <source>
        <dbReference type="ARBA" id="ARBA00032441"/>
    </source>
</evidence>
<protein>
    <recommendedName>
        <fullName evidence="3">tRNA threonylcarbamoyladenosine biosynthesis protein TsaE</fullName>
    </recommendedName>
    <alternativeName>
        <fullName evidence="10">t(6)A37 threonylcarbamoyladenosine biosynthesis protein TsaE</fullName>
    </alternativeName>
</protein>
<dbReference type="PANTHER" id="PTHR33540">
    <property type="entry name" value="TRNA THREONYLCARBAMOYLADENOSINE BIOSYNTHESIS PROTEIN TSAE"/>
    <property type="match status" value="1"/>
</dbReference>
<dbReference type="Pfam" id="PF02367">
    <property type="entry name" value="TsaE"/>
    <property type="match status" value="1"/>
</dbReference>
<keyword evidence="9" id="KW-0460">Magnesium</keyword>
<dbReference type="InterPro" id="IPR027417">
    <property type="entry name" value="P-loop_NTPase"/>
</dbReference>
<gene>
    <name evidence="11" type="primary">tsaE</name>
    <name evidence="11" type="ORF">ACETAC_09005</name>
</gene>
<dbReference type="GO" id="GO:0002949">
    <property type="term" value="P:tRNA threonylcarbamoyladenosine modification"/>
    <property type="evidence" value="ECO:0007669"/>
    <property type="project" value="InterPro"/>
</dbReference>
<organism evidence="11 12">
    <name type="scientific">Aceticella autotrophica</name>
    <dbReference type="NCBI Taxonomy" id="2755338"/>
    <lineage>
        <taxon>Bacteria</taxon>
        <taxon>Bacillati</taxon>
        <taxon>Bacillota</taxon>
        <taxon>Clostridia</taxon>
        <taxon>Thermoanaerobacterales</taxon>
        <taxon>Thermoanaerobacteraceae</taxon>
        <taxon>Aceticella</taxon>
    </lineage>
</organism>
<evidence type="ECO:0000256" key="3">
    <source>
        <dbReference type="ARBA" id="ARBA00019010"/>
    </source>
</evidence>
<sequence length="163" mass="18534">MCIIHKVVYFVKVNIKSKSSEETEALGEKIGRLLKKGDIILLTGDLGAGKTVFAKGIGRGMGINDYITSPTFMLVNEHTGKIPLYHFDVYRIADYSELYDIGYEEYFYGDGVCVIEWSEKIEPLLPKDNLHVFLKMGDAEGERDIEIISNGERYNDILKEMNR</sequence>
<evidence type="ECO:0000256" key="4">
    <source>
        <dbReference type="ARBA" id="ARBA00022490"/>
    </source>
</evidence>
<dbReference type="Gene3D" id="3.40.50.300">
    <property type="entry name" value="P-loop containing nucleotide triphosphate hydrolases"/>
    <property type="match status" value="1"/>
</dbReference>
<dbReference type="KEGG" id="aaut:ACETAC_09005"/>
<dbReference type="SUPFAM" id="SSF52540">
    <property type="entry name" value="P-loop containing nucleoside triphosphate hydrolases"/>
    <property type="match status" value="1"/>
</dbReference>
<accession>A0A975G9Y1</accession>
<keyword evidence="6" id="KW-0479">Metal-binding</keyword>
<evidence type="ECO:0000256" key="8">
    <source>
        <dbReference type="ARBA" id="ARBA00022840"/>
    </source>
</evidence>
<keyword evidence="4" id="KW-0963">Cytoplasm</keyword>
<dbReference type="AlphaFoldDB" id="A0A975G9Y1"/>
<dbReference type="GO" id="GO:0005524">
    <property type="term" value="F:ATP binding"/>
    <property type="evidence" value="ECO:0007669"/>
    <property type="project" value="UniProtKB-KW"/>
</dbReference>
<dbReference type="EMBL" id="CP060096">
    <property type="protein sequence ID" value="QSZ26994.1"/>
    <property type="molecule type" value="Genomic_DNA"/>
</dbReference>
<proteinExistence type="inferred from homology"/>
<name>A0A975G9Y1_9THEO</name>
<evidence type="ECO:0000256" key="9">
    <source>
        <dbReference type="ARBA" id="ARBA00022842"/>
    </source>
</evidence>
<dbReference type="GO" id="GO:0005737">
    <property type="term" value="C:cytoplasm"/>
    <property type="evidence" value="ECO:0007669"/>
    <property type="project" value="UniProtKB-SubCell"/>
</dbReference>
<dbReference type="GO" id="GO:0046872">
    <property type="term" value="F:metal ion binding"/>
    <property type="evidence" value="ECO:0007669"/>
    <property type="project" value="UniProtKB-KW"/>
</dbReference>
<evidence type="ECO:0000313" key="11">
    <source>
        <dbReference type="EMBL" id="QSZ26994.1"/>
    </source>
</evidence>
<evidence type="ECO:0000313" key="12">
    <source>
        <dbReference type="Proteomes" id="UP000671913"/>
    </source>
</evidence>
<keyword evidence="12" id="KW-1185">Reference proteome</keyword>